<dbReference type="SUPFAM" id="SSF52540">
    <property type="entry name" value="P-loop containing nucleoside triphosphate hydrolases"/>
    <property type="match status" value="1"/>
</dbReference>
<protein>
    <submittedName>
        <fullName evidence="3">Type II secretion system protein E</fullName>
    </submittedName>
</protein>
<dbReference type="InterPro" id="IPR050921">
    <property type="entry name" value="T4SS_GSP_E_ATPase"/>
</dbReference>
<dbReference type="PANTHER" id="PTHR30486">
    <property type="entry name" value="TWITCHING MOTILITY PROTEIN PILT"/>
    <property type="match status" value="1"/>
</dbReference>
<evidence type="ECO:0000313" key="3">
    <source>
        <dbReference type="EMBL" id="RWX73600.1"/>
    </source>
</evidence>
<sequence length="472" mass="53768">MGGAKVGIYQVLGDGYYWVTEPPMGEEDMYVYNLLMNAIYYTLPPTEEKEPIRILEERLRHAVEEMKIEIPPEQLEKIKYYVIRDVLGYGVFDVLIKDGKIEDISLAGSNKPVWVFHRDYSYLDWLTSNIAFNDEESLQSSIMLFAHKAKRHISTAFPISEGSLPERHRCALTFANEVTPFGSSLTIRKFRTDPLTLCHLVKFGSISPLMAAYWWMILENRGSTFIVGEMASGKTTLLNALASLLPPHWKIVTIEDTPELRLPHMGWKPLVARHTYSIAESKTEIRLYDLVKLSLRERAQFIIVGEIRGEEAYVFIQALATGHGGGCTFHGDSIESMVMRLTTPPINASPSFLPLISCVAISRMLRLPGKKPIRRVIELDEITGVKGPNEVASNKIFEWHVEDDKHYPLEPSAVVKSSQKLEKIAMMIGLTKRQMVNELARRTKFIEDLVSRNILEYGQVAEEIKKYYVSRK</sequence>
<evidence type="ECO:0000256" key="1">
    <source>
        <dbReference type="ARBA" id="ARBA00006611"/>
    </source>
</evidence>
<dbReference type="Proteomes" id="UP000288215">
    <property type="component" value="Unassembled WGS sequence"/>
</dbReference>
<dbReference type="Gene3D" id="3.40.50.300">
    <property type="entry name" value="P-loop containing nucleotide triphosphate hydrolases"/>
    <property type="match status" value="1"/>
</dbReference>
<dbReference type="CDD" id="cd01130">
    <property type="entry name" value="VirB11-like_ATPase"/>
    <property type="match status" value="1"/>
</dbReference>
<dbReference type="Pfam" id="PF00437">
    <property type="entry name" value="T2SSE"/>
    <property type="match status" value="1"/>
</dbReference>
<organism evidence="3 4">
    <name type="scientific">Methanosuratincola subterraneus</name>
    <dbReference type="NCBI Taxonomy" id="2593994"/>
    <lineage>
        <taxon>Archaea</taxon>
        <taxon>Thermoproteota</taxon>
        <taxon>Methanosuratincolia</taxon>
        <taxon>Candidatus Methanomethylicales</taxon>
        <taxon>Candidatus Methanomethylicaceae</taxon>
        <taxon>Candidatus Methanosuratincola (ex Vanwonterghem et al. 2016)</taxon>
    </lineage>
</organism>
<comment type="caution">
    <text evidence="3">The sequence shown here is derived from an EMBL/GenBank/DDBJ whole genome shotgun (WGS) entry which is preliminary data.</text>
</comment>
<dbReference type="InterPro" id="IPR001482">
    <property type="entry name" value="T2SS/T4SS_dom"/>
</dbReference>
<accession>A0A444L7S9</accession>
<comment type="similarity">
    <text evidence="1">Belongs to the GSP E family.</text>
</comment>
<dbReference type="GO" id="GO:0016887">
    <property type="term" value="F:ATP hydrolysis activity"/>
    <property type="evidence" value="ECO:0007669"/>
    <property type="project" value="InterPro"/>
</dbReference>
<reference evidence="3 4" key="1">
    <citation type="submission" date="2018-12" db="EMBL/GenBank/DDBJ databases">
        <title>The complete genome of the methanogenic archaea of the candidate phylum Verstraetearchaeota, obtained from the metagenome of underground thermal water.</title>
        <authorList>
            <person name="Kadnikov V.V."/>
            <person name="Mardanov A.V."/>
            <person name="Beletsky A.V."/>
            <person name="Karnachuk O.V."/>
            <person name="Ravin N.V."/>
        </authorList>
    </citation>
    <scope>NUCLEOTIDE SEQUENCE [LARGE SCALE GENOMIC DNA]</scope>
    <source>
        <strain evidence="3">Ch88</strain>
    </source>
</reference>
<name>A0A444L7S9_METS7</name>
<evidence type="ECO:0000313" key="4">
    <source>
        <dbReference type="Proteomes" id="UP000288215"/>
    </source>
</evidence>
<gene>
    <name evidence="3" type="ORF">Metus_0379</name>
</gene>
<dbReference type="InterPro" id="IPR027417">
    <property type="entry name" value="P-loop_NTPase"/>
</dbReference>
<dbReference type="PANTHER" id="PTHR30486:SF6">
    <property type="entry name" value="TYPE IV PILUS RETRACTATION ATPASE PILT"/>
    <property type="match status" value="1"/>
</dbReference>
<feature type="domain" description="Bacterial type II secretion system protein E" evidence="2">
    <location>
        <begin position="130"/>
        <end position="343"/>
    </location>
</feature>
<proteinExistence type="inferred from homology"/>
<evidence type="ECO:0000259" key="2">
    <source>
        <dbReference type="Pfam" id="PF00437"/>
    </source>
</evidence>
<dbReference type="Gene3D" id="3.30.450.380">
    <property type="match status" value="1"/>
</dbReference>
<dbReference type="EMBL" id="RXGA01000002">
    <property type="protein sequence ID" value="RWX73600.1"/>
    <property type="molecule type" value="Genomic_DNA"/>
</dbReference>
<dbReference type="AlphaFoldDB" id="A0A444L7S9"/>